<name>A0A9P6DMZ3_9AGAM</name>
<organism evidence="2 3">
    <name type="scientific">Hydnum rufescens UP504</name>
    <dbReference type="NCBI Taxonomy" id="1448309"/>
    <lineage>
        <taxon>Eukaryota</taxon>
        <taxon>Fungi</taxon>
        <taxon>Dikarya</taxon>
        <taxon>Basidiomycota</taxon>
        <taxon>Agaricomycotina</taxon>
        <taxon>Agaricomycetes</taxon>
        <taxon>Cantharellales</taxon>
        <taxon>Hydnaceae</taxon>
        <taxon>Hydnum</taxon>
    </lineage>
</organism>
<dbReference type="OrthoDB" id="10255768at2759"/>
<evidence type="ECO:0000256" key="1">
    <source>
        <dbReference type="SAM" id="MobiDB-lite"/>
    </source>
</evidence>
<keyword evidence="3" id="KW-1185">Reference proteome</keyword>
<reference evidence="2" key="1">
    <citation type="journal article" date="2020" name="Nat. Commun.">
        <title>Large-scale genome sequencing of mycorrhizal fungi provides insights into the early evolution of symbiotic traits.</title>
        <authorList>
            <person name="Miyauchi S."/>
            <person name="Kiss E."/>
            <person name="Kuo A."/>
            <person name="Drula E."/>
            <person name="Kohler A."/>
            <person name="Sanchez-Garcia M."/>
            <person name="Morin E."/>
            <person name="Andreopoulos B."/>
            <person name="Barry K.W."/>
            <person name="Bonito G."/>
            <person name="Buee M."/>
            <person name="Carver A."/>
            <person name="Chen C."/>
            <person name="Cichocki N."/>
            <person name="Clum A."/>
            <person name="Culley D."/>
            <person name="Crous P.W."/>
            <person name="Fauchery L."/>
            <person name="Girlanda M."/>
            <person name="Hayes R.D."/>
            <person name="Keri Z."/>
            <person name="LaButti K."/>
            <person name="Lipzen A."/>
            <person name="Lombard V."/>
            <person name="Magnuson J."/>
            <person name="Maillard F."/>
            <person name="Murat C."/>
            <person name="Nolan M."/>
            <person name="Ohm R.A."/>
            <person name="Pangilinan J."/>
            <person name="Pereira M.F."/>
            <person name="Perotto S."/>
            <person name="Peter M."/>
            <person name="Pfister S."/>
            <person name="Riley R."/>
            <person name="Sitrit Y."/>
            <person name="Stielow J.B."/>
            <person name="Szollosi G."/>
            <person name="Zifcakova L."/>
            <person name="Stursova M."/>
            <person name="Spatafora J.W."/>
            <person name="Tedersoo L."/>
            <person name="Vaario L.M."/>
            <person name="Yamada A."/>
            <person name="Yan M."/>
            <person name="Wang P."/>
            <person name="Xu J."/>
            <person name="Bruns T."/>
            <person name="Baldrian P."/>
            <person name="Vilgalys R."/>
            <person name="Dunand C."/>
            <person name="Henrissat B."/>
            <person name="Grigoriev I.V."/>
            <person name="Hibbett D."/>
            <person name="Nagy L.G."/>
            <person name="Martin F.M."/>
        </authorList>
    </citation>
    <scope>NUCLEOTIDE SEQUENCE</scope>
    <source>
        <strain evidence="2">UP504</strain>
    </source>
</reference>
<evidence type="ECO:0000313" key="3">
    <source>
        <dbReference type="Proteomes" id="UP000886523"/>
    </source>
</evidence>
<feature type="region of interest" description="Disordered" evidence="1">
    <location>
        <begin position="1"/>
        <end position="22"/>
    </location>
</feature>
<dbReference type="Proteomes" id="UP000886523">
    <property type="component" value="Unassembled WGS sequence"/>
</dbReference>
<feature type="region of interest" description="Disordered" evidence="1">
    <location>
        <begin position="359"/>
        <end position="378"/>
    </location>
</feature>
<protein>
    <submittedName>
        <fullName evidence="2">Uncharacterized protein</fullName>
    </submittedName>
</protein>
<sequence>MPTNFSGPMLPSPTTPEAEGEWSTTWSHSEPVLLSSTMPEAAKDGFATWLCDCIIVKQLEILYEELQEEDYYIKYRKFACHLEILDLQESYIKDEQANLKHELIRVQEEAKCIQSHWIAENFEKKALYEELQEEDYIKYKKLACHLEILDLQESYIKDEQANLKCELIWAQEVKHIQSIPLVISQFLRPIDHLTGIVGINNWLELCKLPLGRVLSQQPASLTALPADCYVSFGKRTEQGYGSACACNVAVEGLQAAEDALEFFHCGWPSWLSEAMAASARMDKAQWEVLSASLDLATPYDRFHPHPPPPLKLAHTPNITVGWYLLSSTLSTAAASSANFSTVPNVATNSGPLTGDKHKHVNSGASMPPAKRFKGANLDPMETNPEIVGNEMEGVEHTPSNNVMMDVNTPMEDVDSLFEYSDDKMDVDLNMDDLNRHIRHSMLEVLSLDCNSMYMLHEYECFQVPLIISGPHIWAIPGKYPKC</sequence>
<accession>A0A9P6DMZ3</accession>
<dbReference type="AlphaFoldDB" id="A0A9P6DMZ3"/>
<proteinExistence type="predicted"/>
<dbReference type="EMBL" id="MU129266">
    <property type="protein sequence ID" value="KAF9504070.1"/>
    <property type="molecule type" value="Genomic_DNA"/>
</dbReference>
<evidence type="ECO:0000313" key="2">
    <source>
        <dbReference type="EMBL" id="KAF9504070.1"/>
    </source>
</evidence>
<comment type="caution">
    <text evidence="2">The sequence shown here is derived from an EMBL/GenBank/DDBJ whole genome shotgun (WGS) entry which is preliminary data.</text>
</comment>
<gene>
    <name evidence="2" type="ORF">BS47DRAFT_1369060</name>
</gene>